<evidence type="ECO:0000313" key="1">
    <source>
        <dbReference type="EMBL" id="CZS98589.1"/>
    </source>
</evidence>
<reference evidence="2" key="1">
    <citation type="submission" date="2016-03" db="EMBL/GenBank/DDBJ databases">
        <authorList>
            <person name="Guldener U."/>
        </authorList>
    </citation>
    <scope>NUCLEOTIDE SEQUENCE [LARGE SCALE GENOMIC DNA]</scope>
    <source>
        <strain evidence="2">04CH-RAC-A.6.1</strain>
    </source>
</reference>
<dbReference type="Proteomes" id="UP000178912">
    <property type="component" value="Unassembled WGS sequence"/>
</dbReference>
<accession>A0A1E1KKN0</accession>
<dbReference type="AlphaFoldDB" id="A0A1E1KKN0"/>
<keyword evidence="2" id="KW-1185">Reference proteome</keyword>
<dbReference type="EMBL" id="FJUX01000037">
    <property type="protein sequence ID" value="CZS98589.1"/>
    <property type="molecule type" value="Genomic_DNA"/>
</dbReference>
<sequence>MLFVIYEFNGASTKPSNKSVFGTTEEYQMLETLRKLVIGWAESLLVGLGKTESINLLPGTYMSIDRPALEPGRVPLIKVYGPNVPALIALKKEYDSAEVFS</sequence>
<protein>
    <submittedName>
        <fullName evidence="1">Uncharacterized protein</fullName>
    </submittedName>
</protein>
<organism evidence="1 2">
    <name type="scientific">Rhynchosporium agropyri</name>
    <dbReference type="NCBI Taxonomy" id="914238"/>
    <lineage>
        <taxon>Eukaryota</taxon>
        <taxon>Fungi</taxon>
        <taxon>Dikarya</taxon>
        <taxon>Ascomycota</taxon>
        <taxon>Pezizomycotina</taxon>
        <taxon>Leotiomycetes</taxon>
        <taxon>Helotiales</taxon>
        <taxon>Ploettnerulaceae</taxon>
        <taxon>Rhynchosporium</taxon>
    </lineage>
</organism>
<gene>
    <name evidence="1" type="ORF">RAG0_07258</name>
</gene>
<dbReference type="OrthoDB" id="415825at2759"/>
<evidence type="ECO:0000313" key="2">
    <source>
        <dbReference type="Proteomes" id="UP000178912"/>
    </source>
</evidence>
<name>A0A1E1KKN0_9HELO</name>
<proteinExistence type="predicted"/>